<accession>A0ABV1MXE1</accession>
<evidence type="ECO:0000313" key="2">
    <source>
        <dbReference type="Proteomes" id="UP001478862"/>
    </source>
</evidence>
<comment type="caution">
    <text evidence="1">The sequence shown here is derived from an EMBL/GenBank/DDBJ whole genome shotgun (WGS) entry which is preliminary data.</text>
</comment>
<keyword evidence="2" id="KW-1185">Reference proteome</keyword>
<proteinExistence type="predicted"/>
<name>A0ABV1MXE1_9BACI</name>
<sequence>MNYVEVKILEEVKNGRTEILFTKKTKDIPKEEIQGTFMLKSFGYIHGEDYSDEDKLGFVNVKFTDKGKCCFMAEEEIKVSAKLKNT</sequence>
<dbReference type="RefSeq" id="WP_349661556.1">
    <property type="nucleotide sequence ID" value="NZ_JBEGDG010000022.1"/>
</dbReference>
<dbReference type="Proteomes" id="UP001478862">
    <property type="component" value="Unassembled WGS sequence"/>
</dbReference>
<dbReference type="EMBL" id="JBEGDG010000022">
    <property type="protein sequence ID" value="MEQ6357180.1"/>
    <property type="molecule type" value="Genomic_DNA"/>
</dbReference>
<gene>
    <name evidence="1" type="ORF">ABNX05_21345</name>
</gene>
<reference evidence="1 2" key="1">
    <citation type="submission" date="2024-06" db="EMBL/GenBank/DDBJ databases">
        <title>Lysinibacillus zambalefons sp. nov., a Novel Firmicute Isolated from the Poon Bato Zambales Hyperalkaline Spring.</title>
        <authorList>
            <person name="Aja J.A."/>
            <person name="Lazaro J.E.H."/>
            <person name="Llorin L.D."/>
            <person name="Lim K.R."/>
            <person name="Teodosio J."/>
            <person name="Dalisay D.S."/>
        </authorList>
    </citation>
    <scope>NUCLEOTIDE SEQUENCE [LARGE SCALE GENOMIC DNA]</scope>
    <source>
        <strain evidence="1 2">M3</strain>
    </source>
</reference>
<evidence type="ECO:0000313" key="1">
    <source>
        <dbReference type="EMBL" id="MEQ6357180.1"/>
    </source>
</evidence>
<protein>
    <submittedName>
        <fullName evidence="1">Uncharacterized protein</fullName>
    </submittedName>
</protein>
<organism evidence="1 2">
    <name type="scientific">Lysinibacillus zambalensis</name>
    <dbReference type="NCBI Taxonomy" id="3160866"/>
    <lineage>
        <taxon>Bacteria</taxon>
        <taxon>Bacillati</taxon>
        <taxon>Bacillota</taxon>
        <taxon>Bacilli</taxon>
        <taxon>Bacillales</taxon>
        <taxon>Bacillaceae</taxon>
        <taxon>Lysinibacillus</taxon>
    </lineage>
</organism>